<dbReference type="RefSeq" id="WP_347307017.1">
    <property type="nucleotide sequence ID" value="NZ_JBAJEX010000001.1"/>
</dbReference>
<proteinExistence type="inferred from homology"/>
<comment type="similarity">
    <text evidence="1">Belongs to the FrmR/RcnR family.</text>
</comment>
<gene>
    <name evidence="3" type="ORF">V6E02_03090</name>
</gene>
<dbReference type="EMBL" id="JBAJEX010000001">
    <property type="protein sequence ID" value="MEO1766200.1"/>
    <property type="molecule type" value="Genomic_DNA"/>
</dbReference>
<accession>A0ABV0EC16</accession>
<dbReference type="InterPro" id="IPR038390">
    <property type="entry name" value="Metal_Tscrpt_repr_sf"/>
</dbReference>
<dbReference type="Proteomes" id="UP001482231">
    <property type="component" value="Unassembled WGS sequence"/>
</dbReference>
<organism evidence="3 4">
    <name type="scientific">Thiobacter aerophilum</name>
    <dbReference type="NCBI Taxonomy" id="3121275"/>
    <lineage>
        <taxon>Bacteria</taxon>
        <taxon>Pseudomonadati</taxon>
        <taxon>Pseudomonadota</taxon>
        <taxon>Betaproteobacteria</taxon>
        <taxon>Burkholderiales</taxon>
        <taxon>Thiobacteraceae</taxon>
        <taxon>Thiobacter</taxon>
    </lineage>
</organism>
<reference evidence="3 4" key="1">
    <citation type="submission" date="2024-02" db="EMBL/GenBank/DDBJ databases">
        <title>New thermophilic sulfur-oxidizing bacteria from a hot springs of the Uzon caldera (Kamchatka, Russia).</title>
        <authorList>
            <person name="Dukat A.M."/>
            <person name="Elcheninov A.G."/>
            <person name="Frolov E.N."/>
        </authorList>
    </citation>
    <scope>NUCLEOTIDE SEQUENCE [LARGE SCALE GENOMIC DNA]</scope>
    <source>
        <strain evidence="3 4">AK1</strain>
    </source>
</reference>
<keyword evidence="4" id="KW-1185">Reference proteome</keyword>
<evidence type="ECO:0000256" key="1">
    <source>
        <dbReference type="ARBA" id="ARBA00005260"/>
    </source>
</evidence>
<sequence length="109" mass="11871">MKSADASCHGGRPTPAHAGKSVVQPHKRALIKRLNRIEGQVRGVARMVEEDRYCIDILTQISAIRSALDAAALVILEDHTRGCVQNAVRQGSGEAAIGELMDVVRRFVR</sequence>
<name>A0ABV0EC16_9BURK</name>
<comment type="caution">
    <text evidence="3">The sequence shown here is derived from an EMBL/GenBank/DDBJ whole genome shotgun (WGS) entry which is preliminary data.</text>
</comment>
<evidence type="ECO:0000313" key="4">
    <source>
        <dbReference type="Proteomes" id="UP001482231"/>
    </source>
</evidence>
<protein>
    <submittedName>
        <fullName evidence="3">Metal-sensitive transcriptional regulator</fullName>
    </submittedName>
</protein>
<dbReference type="CDD" id="cd10148">
    <property type="entry name" value="CsoR-like_DUF156"/>
    <property type="match status" value="1"/>
</dbReference>
<dbReference type="Pfam" id="PF02583">
    <property type="entry name" value="Trns_repr_metal"/>
    <property type="match status" value="1"/>
</dbReference>
<feature type="region of interest" description="Disordered" evidence="2">
    <location>
        <begin position="1"/>
        <end position="25"/>
    </location>
</feature>
<evidence type="ECO:0000313" key="3">
    <source>
        <dbReference type="EMBL" id="MEO1766200.1"/>
    </source>
</evidence>
<dbReference type="PANTHER" id="PTHR33677:SF3">
    <property type="entry name" value="COPPER-SENSING TRANSCRIPTIONAL REPRESSOR RICR"/>
    <property type="match status" value="1"/>
</dbReference>
<evidence type="ECO:0000256" key="2">
    <source>
        <dbReference type="SAM" id="MobiDB-lite"/>
    </source>
</evidence>
<dbReference type="PANTHER" id="PTHR33677">
    <property type="entry name" value="TRANSCRIPTIONAL REPRESSOR FRMR-RELATED"/>
    <property type="match status" value="1"/>
</dbReference>
<dbReference type="InterPro" id="IPR003735">
    <property type="entry name" value="Metal_Tscrpt_repr"/>
</dbReference>
<dbReference type="Gene3D" id="1.20.58.1000">
    <property type="entry name" value="Metal-sensitive repressor, helix protomer"/>
    <property type="match status" value="1"/>
</dbReference>